<dbReference type="InterPro" id="IPR036864">
    <property type="entry name" value="Zn2-C6_fun-type_DNA-bd_sf"/>
</dbReference>
<accession>A0A319E0H0</accession>
<dbReference type="GO" id="GO:0000981">
    <property type="term" value="F:DNA-binding transcription factor activity, RNA polymerase II-specific"/>
    <property type="evidence" value="ECO:0007669"/>
    <property type="project" value="InterPro"/>
</dbReference>
<evidence type="ECO:0000313" key="6">
    <source>
        <dbReference type="EMBL" id="PYI03561.1"/>
    </source>
</evidence>
<dbReference type="Gene3D" id="4.10.240.10">
    <property type="entry name" value="Zn(2)-C6 fungal-type DNA-binding domain"/>
    <property type="match status" value="1"/>
</dbReference>
<keyword evidence="4" id="KW-0539">Nucleus</keyword>
<gene>
    <name evidence="6" type="ORF">BO78DRAFT_471888</name>
</gene>
<feature type="domain" description="Zn(2)-C6 fungal-type" evidence="5">
    <location>
        <begin position="10"/>
        <end position="39"/>
    </location>
</feature>
<proteinExistence type="predicted"/>
<dbReference type="STRING" id="1448318.A0A319E0H0"/>
<evidence type="ECO:0000256" key="3">
    <source>
        <dbReference type="ARBA" id="ARBA00023163"/>
    </source>
</evidence>
<dbReference type="InterPro" id="IPR001138">
    <property type="entry name" value="Zn2Cys6_DnaBD"/>
</dbReference>
<dbReference type="InterPro" id="IPR053175">
    <property type="entry name" value="DHMBA_Reg_Transcription_Factor"/>
</dbReference>
<keyword evidence="2" id="KW-0238">DNA-binding</keyword>
<keyword evidence="1" id="KW-0805">Transcription regulation</keyword>
<dbReference type="PANTHER" id="PTHR38791">
    <property type="entry name" value="ZN(II)2CYS6 TRANSCRIPTION FACTOR (EUROFUNG)-RELATED-RELATED"/>
    <property type="match status" value="1"/>
</dbReference>
<dbReference type="EMBL" id="KZ826379">
    <property type="protein sequence ID" value="PYI03561.1"/>
    <property type="molecule type" value="Genomic_DNA"/>
</dbReference>
<dbReference type="GO" id="GO:0009893">
    <property type="term" value="P:positive regulation of metabolic process"/>
    <property type="evidence" value="ECO:0007669"/>
    <property type="project" value="UniProtKB-ARBA"/>
</dbReference>
<sequence length="521" mass="58231">MTFCGRPSKACLSCRQRRIKCNRAVPVCSQCRRAGKQCTGYRDEVPLLFRDENARTIRRSVRAKELSEERRTAANFTHLTASTEHQIQHTLDMTLACHHLAAPIDEQGLQFFFHHFATPHAANSNKEPLSHPFLRRILEDNFSRQAAVAIGLAAASNSGHGPALLKIARQNYGQTLQTLRQTVQAATVAKSLDCILLIILMLALFEFVDCDASSITSWAVHADGAAAVLQRFSARERLQVDYRAQLQYYFSMFVKYFFMGGSPPVECGTWSPCNVTTPPAEDQPAVTLVGILMKLAQIYSTLLDGVTMSVEKVARTALAIEAELAAWETTLPDKWSYELKHSKNMPYTFNGLYHIYRDAWASRVMNNYRYARLLVNDIILTYTTDPNTTANLVIRKQALATVTQMATEICIASSSQVFREIYHPEGNGIPPPPAINGVFMVLFLLTVAAWGTGVPDVIFEWVADTLRTIGYTKGIRHALYLVPKLQYIDCGAILYILQEPAVGKYDIRTLSQPPVASAMYH</sequence>
<dbReference type="GO" id="GO:0008270">
    <property type="term" value="F:zinc ion binding"/>
    <property type="evidence" value="ECO:0007669"/>
    <property type="project" value="InterPro"/>
</dbReference>
<name>A0A319E0H0_ASPSB</name>
<dbReference type="GO" id="GO:0003677">
    <property type="term" value="F:DNA binding"/>
    <property type="evidence" value="ECO:0007669"/>
    <property type="project" value="UniProtKB-KW"/>
</dbReference>
<dbReference type="AlphaFoldDB" id="A0A319E0H0"/>
<organism evidence="6 7">
    <name type="scientific">Aspergillus sclerotiicarbonarius (strain CBS 121057 / IBT 28362)</name>
    <dbReference type="NCBI Taxonomy" id="1448318"/>
    <lineage>
        <taxon>Eukaryota</taxon>
        <taxon>Fungi</taxon>
        <taxon>Dikarya</taxon>
        <taxon>Ascomycota</taxon>
        <taxon>Pezizomycotina</taxon>
        <taxon>Eurotiomycetes</taxon>
        <taxon>Eurotiomycetidae</taxon>
        <taxon>Eurotiales</taxon>
        <taxon>Aspergillaceae</taxon>
        <taxon>Aspergillus</taxon>
        <taxon>Aspergillus subgen. Circumdati</taxon>
    </lineage>
</organism>
<protein>
    <recommendedName>
        <fullName evidence="5">Zn(2)-C6 fungal-type domain-containing protein</fullName>
    </recommendedName>
</protein>
<evidence type="ECO:0000256" key="2">
    <source>
        <dbReference type="ARBA" id="ARBA00023125"/>
    </source>
</evidence>
<dbReference type="InterPro" id="IPR021858">
    <property type="entry name" value="Fun_TF"/>
</dbReference>
<dbReference type="SMART" id="SM00066">
    <property type="entry name" value="GAL4"/>
    <property type="match status" value="1"/>
</dbReference>
<dbReference type="PANTHER" id="PTHR38791:SF5">
    <property type="entry name" value="TRANSCRIPTION FACTOR DBAG-RELATED"/>
    <property type="match status" value="1"/>
</dbReference>
<dbReference type="PROSITE" id="PS00463">
    <property type="entry name" value="ZN2_CY6_FUNGAL_1"/>
    <property type="match status" value="1"/>
</dbReference>
<evidence type="ECO:0000313" key="7">
    <source>
        <dbReference type="Proteomes" id="UP000248423"/>
    </source>
</evidence>
<dbReference type="CDD" id="cd00067">
    <property type="entry name" value="GAL4"/>
    <property type="match status" value="1"/>
</dbReference>
<evidence type="ECO:0000256" key="4">
    <source>
        <dbReference type="ARBA" id="ARBA00023242"/>
    </source>
</evidence>
<evidence type="ECO:0000256" key="1">
    <source>
        <dbReference type="ARBA" id="ARBA00023015"/>
    </source>
</evidence>
<evidence type="ECO:0000259" key="5">
    <source>
        <dbReference type="PROSITE" id="PS50048"/>
    </source>
</evidence>
<dbReference type="Proteomes" id="UP000248423">
    <property type="component" value="Unassembled WGS sequence"/>
</dbReference>
<keyword evidence="3" id="KW-0804">Transcription</keyword>
<keyword evidence="7" id="KW-1185">Reference proteome</keyword>
<dbReference type="Pfam" id="PF00172">
    <property type="entry name" value="Zn_clus"/>
    <property type="match status" value="1"/>
</dbReference>
<dbReference type="Pfam" id="PF11951">
    <property type="entry name" value="Fungal_trans_2"/>
    <property type="match status" value="1"/>
</dbReference>
<dbReference type="SUPFAM" id="SSF57701">
    <property type="entry name" value="Zn2/Cys6 DNA-binding domain"/>
    <property type="match status" value="1"/>
</dbReference>
<reference evidence="6 7" key="1">
    <citation type="submission" date="2018-02" db="EMBL/GenBank/DDBJ databases">
        <title>The genomes of Aspergillus section Nigri reveals drivers in fungal speciation.</title>
        <authorList>
            <consortium name="DOE Joint Genome Institute"/>
            <person name="Vesth T.C."/>
            <person name="Nybo J."/>
            <person name="Theobald S."/>
            <person name="Brandl J."/>
            <person name="Frisvad J.C."/>
            <person name="Nielsen K.F."/>
            <person name="Lyhne E.K."/>
            <person name="Kogle M.E."/>
            <person name="Kuo A."/>
            <person name="Riley R."/>
            <person name="Clum A."/>
            <person name="Nolan M."/>
            <person name="Lipzen A."/>
            <person name="Salamov A."/>
            <person name="Henrissat B."/>
            <person name="Wiebenga A."/>
            <person name="De vries R.P."/>
            <person name="Grigoriev I.V."/>
            <person name="Mortensen U.H."/>
            <person name="Andersen M.R."/>
            <person name="Baker S.E."/>
        </authorList>
    </citation>
    <scope>NUCLEOTIDE SEQUENCE [LARGE SCALE GENOMIC DNA]</scope>
    <source>
        <strain evidence="6 7">CBS 121057</strain>
    </source>
</reference>
<dbReference type="VEuPathDB" id="FungiDB:BO78DRAFT_471888"/>
<dbReference type="PROSITE" id="PS50048">
    <property type="entry name" value="ZN2_CY6_FUNGAL_2"/>
    <property type="match status" value="1"/>
</dbReference>
<dbReference type="OrthoDB" id="5280547at2759"/>